<feature type="chain" id="PRO_5044663600" description="17 kDa surface antigen" evidence="1">
    <location>
        <begin position="25"/>
        <end position="264"/>
    </location>
</feature>
<reference evidence="3 4" key="1">
    <citation type="submission" date="2019-12" db="EMBL/GenBank/DDBJ databases">
        <title>Genomic-based taxomic classification of the family Erythrobacteraceae.</title>
        <authorList>
            <person name="Xu L."/>
        </authorList>
    </citation>
    <scope>NUCLEOTIDE SEQUENCE [LARGE SCALE GENOMIC DNA]</scope>
    <source>
        <strain evidence="3 4">JCM 16677</strain>
    </source>
</reference>
<dbReference type="OrthoDB" id="594865at2"/>
<gene>
    <name evidence="2" type="ORF">GRI94_03220</name>
    <name evidence="3" type="ORF">GRI94_17310</name>
</gene>
<name>A0A845ATF4_9SPHN</name>
<evidence type="ECO:0008006" key="5">
    <source>
        <dbReference type="Google" id="ProtNLM"/>
    </source>
</evidence>
<accession>A0A845ATF4</accession>
<proteinExistence type="predicted"/>
<feature type="signal peptide" evidence="1">
    <location>
        <begin position="1"/>
        <end position="24"/>
    </location>
</feature>
<keyword evidence="4" id="KW-1185">Reference proteome</keyword>
<comment type="caution">
    <text evidence="3">The sequence shown here is derived from an EMBL/GenBank/DDBJ whole genome shotgun (WGS) entry which is preliminary data.</text>
</comment>
<dbReference type="EMBL" id="WTYE01000001">
    <property type="protein sequence ID" value="MXP33590.1"/>
    <property type="molecule type" value="Genomic_DNA"/>
</dbReference>
<dbReference type="AlphaFoldDB" id="A0A845ATF4"/>
<dbReference type="Proteomes" id="UP000446786">
    <property type="component" value="Unassembled WGS sequence"/>
</dbReference>
<protein>
    <recommendedName>
        <fullName evidence="5">17 kDa surface antigen</fullName>
    </recommendedName>
</protein>
<keyword evidence="1" id="KW-0732">Signal</keyword>
<evidence type="ECO:0000256" key="1">
    <source>
        <dbReference type="SAM" id="SignalP"/>
    </source>
</evidence>
<dbReference type="RefSeq" id="WP_160778338.1">
    <property type="nucleotide sequence ID" value="NZ_BAAAZF010000001.1"/>
</dbReference>
<sequence>MRARSKFCTLVFATSVAYSGPALANDASSLGDLVGARAGQAERSVEARGFTYITGNAGRHSTRHSYWWNSASKNCVHIVTQDGRYSRITDASRRDCNQKSGGGDVAAAVGVVAGAAILGALLGGHKKHHHDDDRHYDDRDNERQYQRGYNDGLHSLAYHNYDRSDAYSSGYSAGVDQRRYNSDYHHGNGGYGKKARFRDLIGGNGRSARGELGRRGFTRVDRFGDDNTRYSIMWRAQSMQCLQVTIANDRVYDIRDIGRHPKCR</sequence>
<evidence type="ECO:0000313" key="3">
    <source>
        <dbReference type="EMBL" id="MXP33590.1"/>
    </source>
</evidence>
<dbReference type="EMBL" id="WTYE01000001">
    <property type="protein sequence ID" value="MXP30830.1"/>
    <property type="molecule type" value="Genomic_DNA"/>
</dbReference>
<evidence type="ECO:0000313" key="4">
    <source>
        <dbReference type="Proteomes" id="UP000446786"/>
    </source>
</evidence>
<organism evidence="3 4">
    <name type="scientific">Parerythrobacter jejuensis</name>
    <dbReference type="NCBI Taxonomy" id="795812"/>
    <lineage>
        <taxon>Bacteria</taxon>
        <taxon>Pseudomonadati</taxon>
        <taxon>Pseudomonadota</taxon>
        <taxon>Alphaproteobacteria</taxon>
        <taxon>Sphingomonadales</taxon>
        <taxon>Erythrobacteraceae</taxon>
        <taxon>Parerythrobacter</taxon>
    </lineage>
</organism>
<evidence type="ECO:0000313" key="2">
    <source>
        <dbReference type="EMBL" id="MXP30830.1"/>
    </source>
</evidence>